<evidence type="ECO:0000256" key="6">
    <source>
        <dbReference type="RuleBase" id="RU000461"/>
    </source>
</evidence>
<dbReference type="PANTHER" id="PTHR47582:SF1">
    <property type="entry name" value="P450, PUTATIVE (EUROFUNG)-RELATED"/>
    <property type="match status" value="1"/>
</dbReference>
<dbReference type="InterPro" id="IPR001128">
    <property type="entry name" value="Cyt_P450"/>
</dbReference>
<organism evidence="7 8">
    <name type="scientific">Diaporthe australafricana</name>
    <dbReference type="NCBI Taxonomy" id="127596"/>
    <lineage>
        <taxon>Eukaryota</taxon>
        <taxon>Fungi</taxon>
        <taxon>Dikarya</taxon>
        <taxon>Ascomycota</taxon>
        <taxon>Pezizomycotina</taxon>
        <taxon>Sordariomycetes</taxon>
        <taxon>Sordariomycetidae</taxon>
        <taxon>Diaporthales</taxon>
        <taxon>Diaporthaceae</taxon>
        <taxon>Diaporthe</taxon>
    </lineage>
</organism>
<keyword evidence="3 6" id="KW-0479">Metal-binding</keyword>
<dbReference type="PANTHER" id="PTHR47582">
    <property type="entry name" value="P450, PUTATIVE (EUROFUNG)-RELATED"/>
    <property type="match status" value="1"/>
</dbReference>
<evidence type="ECO:0000256" key="5">
    <source>
        <dbReference type="ARBA" id="ARBA00023033"/>
    </source>
</evidence>
<evidence type="ECO:0000256" key="4">
    <source>
        <dbReference type="ARBA" id="ARBA00023004"/>
    </source>
</evidence>
<keyword evidence="6" id="KW-0560">Oxidoreductase</keyword>
<keyword evidence="5 6" id="KW-0503">Monooxygenase</keyword>
<evidence type="ECO:0000313" key="8">
    <source>
        <dbReference type="Proteomes" id="UP001583177"/>
    </source>
</evidence>
<protein>
    <recommendedName>
        <fullName evidence="9">Cytochrome P450</fullName>
    </recommendedName>
</protein>
<dbReference type="Gene3D" id="1.10.630.10">
    <property type="entry name" value="Cytochrome P450"/>
    <property type="match status" value="1"/>
</dbReference>
<dbReference type="PRINTS" id="PR00465">
    <property type="entry name" value="EP450IV"/>
</dbReference>
<keyword evidence="4 6" id="KW-0408">Iron</keyword>
<dbReference type="SUPFAM" id="SSF48264">
    <property type="entry name" value="Cytochrome P450"/>
    <property type="match status" value="1"/>
</dbReference>
<accession>A0ABR3X435</accession>
<gene>
    <name evidence="7" type="ORF">Daus18300_005013</name>
</gene>
<dbReference type="Pfam" id="PF00067">
    <property type="entry name" value="p450"/>
    <property type="match status" value="1"/>
</dbReference>
<dbReference type="InterPro" id="IPR053007">
    <property type="entry name" value="CYP450_monoxygenase_sec-met"/>
</dbReference>
<evidence type="ECO:0000313" key="7">
    <source>
        <dbReference type="EMBL" id="KAL1870693.1"/>
    </source>
</evidence>
<dbReference type="InterPro" id="IPR017972">
    <property type="entry name" value="Cyt_P450_CS"/>
</dbReference>
<evidence type="ECO:0000256" key="2">
    <source>
        <dbReference type="ARBA" id="ARBA00010617"/>
    </source>
</evidence>
<dbReference type="InterPro" id="IPR036396">
    <property type="entry name" value="Cyt_P450_sf"/>
</dbReference>
<reference evidence="7 8" key="1">
    <citation type="journal article" date="2024" name="IMA Fungus">
        <title>IMA Genome - F19 : A genome assembly and annotation guide to empower mycologists, including annotated draft genome sequences of Ceratocystis pirilliformis, Diaporthe australafricana, Fusarium ophioides, Paecilomyces lecythidis, and Sporothrix stenoceras.</title>
        <authorList>
            <person name="Aylward J."/>
            <person name="Wilson A.M."/>
            <person name="Visagie C.M."/>
            <person name="Spraker J."/>
            <person name="Barnes I."/>
            <person name="Buitendag C."/>
            <person name="Ceriani C."/>
            <person name="Del Mar Angel L."/>
            <person name="du Plessis D."/>
            <person name="Fuchs T."/>
            <person name="Gasser K."/>
            <person name="Kramer D."/>
            <person name="Li W."/>
            <person name="Munsamy K."/>
            <person name="Piso A."/>
            <person name="Price J.L."/>
            <person name="Sonnekus B."/>
            <person name="Thomas C."/>
            <person name="van der Nest A."/>
            <person name="van Dijk A."/>
            <person name="van Heerden A."/>
            <person name="van Vuuren N."/>
            <person name="Yilmaz N."/>
            <person name="Duong T.A."/>
            <person name="van der Merwe N.A."/>
            <person name="Wingfield M.J."/>
            <person name="Wingfield B.D."/>
        </authorList>
    </citation>
    <scope>NUCLEOTIDE SEQUENCE [LARGE SCALE GENOMIC DNA]</scope>
    <source>
        <strain evidence="7 8">CMW 18300</strain>
    </source>
</reference>
<evidence type="ECO:0008006" key="9">
    <source>
        <dbReference type="Google" id="ProtNLM"/>
    </source>
</evidence>
<keyword evidence="8" id="KW-1185">Reference proteome</keyword>
<evidence type="ECO:0000256" key="1">
    <source>
        <dbReference type="ARBA" id="ARBA00001971"/>
    </source>
</evidence>
<dbReference type="CDD" id="cd11040">
    <property type="entry name" value="CYP7_CYP8-like"/>
    <property type="match status" value="1"/>
</dbReference>
<comment type="caution">
    <text evidence="7">The sequence shown here is derived from an EMBL/GenBank/DDBJ whole genome shotgun (WGS) entry which is preliminary data.</text>
</comment>
<dbReference type="InterPro" id="IPR002403">
    <property type="entry name" value="Cyt_P450_E_grp-IV"/>
</dbReference>
<comment type="similarity">
    <text evidence="2 6">Belongs to the cytochrome P450 family.</text>
</comment>
<name>A0ABR3X435_9PEZI</name>
<keyword evidence="6" id="KW-0349">Heme</keyword>
<comment type="cofactor">
    <cofactor evidence="1">
        <name>heme</name>
        <dbReference type="ChEBI" id="CHEBI:30413"/>
    </cofactor>
</comment>
<proteinExistence type="inferred from homology"/>
<sequence>MSSPFASSTTPLLVLIGAATVTYLVARKMFGHDPHEPPLAPSSIPLIGHAVGLSRSSFNYYTELSKQIDAPVFTVSLPGQKMYIVTQPELIQQVQKQHRTLAFPPIEAKFATTVIGLSKEGQAVLANNLNGDEGDHGLSMETYAAMRAALHPGTALDDMNRAMLAEVNKSLDELAPGSDKKEFGLFEWLRDNLTLATTRAVYGPLNPFDDKGIRDAFWDFEGGLMQILVGFLPSITARKPVAARTKAVRAFERYYEAGGIDKASAYARNRHDVEVRTDLPAGDRARSSVGGTIALLVNTVPSVFWALLHFHAEPGLLGLIRAEVDGCTRADGATKTIDMASLKEKCPLLLSAYQEVLRYRAMGASVREVMEDTQLGGFVMKRGAMLQMPSRVIHTDESLWGDTEFNPRRFLEGEKKSRPRDVCFRAFGGGKTLCPGRHFATNEILAVVALWIARFDMRPVGGDWKMPTTAKTNVAAAVMGPDADVQVEIATREGMEGVQWAVKLEASDKTFAIVTEDVDGEQA</sequence>
<dbReference type="EMBL" id="JAWRVE010000036">
    <property type="protein sequence ID" value="KAL1870693.1"/>
    <property type="molecule type" value="Genomic_DNA"/>
</dbReference>
<dbReference type="PROSITE" id="PS00086">
    <property type="entry name" value="CYTOCHROME_P450"/>
    <property type="match status" value="1"/>
</dbReference>
<evidence type="ECO:0000256" key="3">
    <source>
        <dbReference type="ARBA" id="ARBA00022723"/>
    </source>
</evidence>
<dbReference type="Proteomes" id="UP001583177">
    <property type="component" value="Unassembled WGS sequence"/>
</dbReference>